<evidence type="ECO:0000313" key="4">
    <source>
        <dbReference type="Proteomes" id="UP001157418"/>
    </source>
</evidence>
<organism evidence="3 4">
    <name type="scientific">Lactuca virosa</name>
    <dbReference type="NCBI Taxonomy" id="75947"/>
    <lineage>
        <taxon>Eukaryota</taxon>
        <taxon>Viridiplantae</taxon>
        <taxon>Streptophyta</taxon>
        <taxon>Embryophyta</taxon>
        <taxon>Tracheophyta</taxon>
        <taxon>Spermatophyta</taxon>
        <taxon>Magnoliopsida</taxon>
        <taxon>eudicotyledons</taxon>
        <taxon>Gunneridae</taxon>
        <taxon>Pentapetalae</taxon>
        <taxon>asterids</taxon>
        <taxon>campanulids</taxon>
        <taxon>Asterales</taxon>
        <taxon>Asteraceae</taxon>
        <taxon>Cichorioideae</taxon>
        <taxon>Cichorieae</taxon>
        <taxon>Lactucinae</taxon>
        <taxon>Lactuca</taxon>
    </lineage>
</organism>
<feature type="chain" id="PRO_5043538284" description="Encoded peptide" evidence="2">
    <location>
        <begin position="34"/>
        <end position="97"/>
    </location>
</feature>
<evidence type="ECO:0008006" key="5">
    <source>
        <dbReference type="Google" id="ProtNLM"/>
    </source>
</evidence>
<reference evidence="3 4" key="1">
    <citation type="submission" date="2022-01" db="EMBL/GenBank/DDBJ databases">
        <authorList>
            <person name="Xiong W."/>
            <person name="Schranz E."/>
        </authorList>
    </citation>
    <scope>NUCLEOTIDE SEQUENCE [LARGE SCALE GENOMIC DNA]</scope>
</reference>
<evidence type="ECO:0000313" key="3">
    <source>
        <dbReference type="EMBL" id="CAH1454357.1"/>
    </source>
</evidence>
<proteinExistence type="predicted"/>
<name>A0AAU9PVC1_9ASTR</name>
<comment type="caution">
    <text evidence="3">The sequence shown here is derived from an EMBL/GenBank/DDBJ whole genome shotgun (WGS) entry which is preliminary data.</text>
</comment>
<gene>
    <name evidence="3" type="ORF">LVIROSA_LOCUS39542</name>
</gene>
<dbReference type="EMBL" id="CAKMRJ010005745">
    <property type="protein sequence ID" value="CAH1454357.1"/>
    <property type="molecule type" value="Genomic_DNA"/>
</dbReference>
<protein>
    <recommendedName>
        <fullName evidence="5">Encoded peptide</fullName>
    </recommendedName>
</protein>
<dbReference type="Proteomes" id="UP001157418">
    <property type="component" value="Unassembled WGS sequence"/>
</dbReference>
<sequence>MIIGMTSFKTINMKSFALLILLLTLFLFTSSEGRAVSLKSNKGATSTVTTISTNNHNHGQDSGFVVINEGDFRPTTPGHSPGVGHSVGPTATFDPQP</sequence>
<feature type="region of interest" description="Disordered" evidence="1">
    <location>
        <begin position="69"/>
        <end position="97"/>
    </location>
</feature>
<keyword evidence="2" id="KW-0732">Signal</keyword>
<keyword evidence="4" id="KW-1185">Reference proteome</keyword>
<feature type="signal peptide" evidence="2">
    <location>
        <begin position="1"/>
        <end position="33"/>
    </location>
</feature>
<evidence type="ECO:0000256" key="1">
    <source>
        <dbReference type="SAM" id="MobiDB-lite"/>
    </source>
</evidence>
<evidence type="ECO:0000256" key="2">
    <source>
        <dbReference type="SAM" id="SignalP"/>
    </source>
</evidence>
<accession>A0AAU9PVC1</accession>
<dbReference type="AlphaFoldDB" id="A0AAU9PVC1"/>